<evidence type="ECO:0000313" key="2">
    <source>
        <dbReference type="Proteomes" id="UP000694405"/>
    </source>
</evidence>
<keyword evidence="2" id="KW-1185">Reference proteome</keyword>
<protein>
    <submittedName>
        <fullName evidence="1">Uncharacterized protein</fullName>
    </submittedName>
</protein>
<sequence>MLFSRWRHVHPSHSVLVRPHLEYWVQFWSLQFKKDTDRLERVQRRATKMTKGLENLCCEEGLKGLVLFSLEKTRFGAPHHHIPVLKGCFEEGRGCLCKEPHGKGKGG</sequence>
<name>A0A8V5FR81_MELUD</name>
<reference evidence="1" key="1">
    <citation type="submission" date="2020-03" db="EMBL/GenBank/DDBJ databases">
        <title>Melopsittacus undulatus (budgerigar) genome, bMelUnd1, maternal haplotype with Z.</title>
        <authorList>
            <person name="Gedman G."/>
            <person name="Mountcastle J."/>
            <person name="Haase B."/>
            <person name="Formenti G."/>
            <person name="Wright T."/>
            <person name="Apodaca J."/>
            <person name="Pelan S."/>
            <person name="Chow W."/>
            <person name="Rhie A."/>
            <person name="Howe K."/>
            <person name="Fedrigo O."/>
            <person name="Jarvis E.D."/>
        </authorList>
    </citation>
    <scope>NUCLEOTIDE SEQUENCE [LARGE SCALE GENOMIC DNA]</scope>
</reference>
<dbReference type="Ensembl" id="ENSMUNT00000028142.1">
    <property type="protein sequence ID" value="ENSMUNP00000031514.1"/>
    <property type="gene ID" value="ENSMUNG00000019973.1"/>
</dbReference>
<reference evidence="1" key="3">
    <citation type="submission" date="2025-09" db="UniProtKB">
        <authorList>
            <consortium name="Ensembl"/>
        </authorList>
    </citation>
    <scope>IDENTIFICATION</scope>
</reference>
<reference evidence="1" key="2">
    <citation type="submission" date="2025-08" db="UniProtKB">
        <authorList>
            <consortium name="Ensembl"/>
        </authorList>
    </citation>
    <scope>IDENTIFICATION</scope>
</reference>
<organism evidence="1 2">
    <name type="scientific">Melopsittacus undulatus</name>
    <name type="common">Budgerigar</name>
    <name type="synonym">Psittacus undulatus</name>
    <dbReference type="NCBI Taxonomy" id="13146"/>
    <lineage>
        <taxon>Eukaryota</taxon>
        <taxon>Metazoa</taxon>
        <taxon>Chordata</taxon>
        <taxon>Craniata</taxon>
        <taxon>Vertebrata</taxon>
        <taxon>Euteleostomi</taxon>
        <taxon>Archelosauria</taxon>
        <taxon>Archosauria</taxon>
        <taxon>Dinosauria</taxon>
        <taxon>Saurischia</taxon>
        <taxon>Theropoda</taxon>
        <taxon>Coelurosauria</taxon>
        <taxon>Aves</taxon>
        <taxon>Neognathae</taxon>
        <taxon>Neoaves</taxon>
        <taxon>Telluraves</taxon>
        <taxon>Australaves</taxon>
        <taxon>Psittaciformes</taxon>
        <taxon>Psittaculidae</taxon>
        <taxon>Melopsittacus</taxon>
    </lineage>
</organism>
<evidence type="ECO:0000313" key="1">
    <source>
        <dbReference type="Ensembl" id="ENSMUNP00000031514.1"/>
    </source>
</evidence>
<accession>A0A8V5FR81</accession>
<dbReference type="Proteomes" id="UP000694405">
    <property type="component" value="Chromosome 2"/>
</dbReference>
<dbReference type="AlphaFoldDB" id="A0A8V5FR81"/>
<proteinExistence type="predicted"/>
<dbReference type="PANTHER" id="PTHR33332">
    <property type="entry name" value="REVERSE TRANSCRIPTASE DOMAIN-CONTAINING PROTEIN"/>
    <property type="match status" value="1"/>
</dbReference>